<gene>
    <name evidence="2" type="ORF">FHS03_004500</name>
</gene>
<comment type="caution">
    <text evidence="2">The sequence shown here is derived from an EMBL/GenBank/DDBJ whole genome shotgun (WGS) entry which is preliminary data.</text>
</comment>
<reference evidence="2 3" key="1">
    <citation type="submission" date="2020-08" db="EMBL/GenBank/DDBJ databases">
        <title>Genomic Encyclopedia of Type Strains, Phase III (KMG-III): the genomes of soil and plant-associated and newly described type strains.</title>
        <authorList>
            <person name="Whitman W."/>
        </authorList>
    </citation>
    <scope>NUCLEOTIDE SEQUENCE [LARGE SCALE GENOMIC DNA]</scope>
    <source>
        <strain evidence="2 3">CECT 8897</strain>
    </source>
</reference>
<dbReference type="AlphaFoldDB" id="A0A7W5BDX0"/>
<name>A0A7W5BDX0_9BURK</name>
<evidence type="ECO:0000313" key="3">
    <source>
        <dbReference type="Proteomes" id="UP000541535"/>
    </source>
</evidence>
<dbReference type="RefSeq" id="WP_221208225.1">
    <property type="nucleotide sequence ID" value="NZ_JACHXD010000016.1"/>
</dbReference>
<proteinExistence type="predicted"/>
<dbReference type="Pfam" id="PF14206">
    <property type="entry name" value="Cys_rich_CPCC"/>
    <property type="match status" value="1"/>
</dbReference>
<evidence type="ECO:0000313" key="2">
    <source>
        <dbReference type="EMBL" id="MBB3121422.1"/>
    </source>
</evidence>
<organism evidence="2 3">
    <name type="scientific">Pseudoduganella violacea</name>
    <dbReference type="NCBI Taxonomy" id="1715466"/>
    <lineage>
        <taxon>Bacteria</taxon>
        <taxon>Pseudomonadati</taxon>
        <taxon>Pseudomonadota</taxon>
        <taxon>Betaproteobacteria</taxon>
        <taxon>Burkholderiales</taxon>
        <taxon>Oxalobacteraceae</taxon>
        <taxon>Telluria group</taxon>
        <taxon>Pseudoduganella</taxon>
    </lineage>
</organism>
<keyword evidence="3" id="KW-1185">Reference proteome</keyword>
<accession>A0A7W5BDX0</accession>
<dbReference type="EMBL" id="JACHXD010000016">
    <property type="protein sequence ID" value="MBB3121422.1"/>
    <property type="molecule type" value="Genomic_DNA"/>
</dbReference>
<feature type="domain" description="Cysteine-rich CPCC" evidence="1">
    <location>
        <begin position="5"/>
        <end position="75"/>
    </location>
</feature>
<evidence type="ECO:0000259" key="1">
    <source>
        <dbReference type="Pfam" id="PF14206"/>
    </source>
</evidence>
<protein>
    <recommendedName>
        <fullName evidence="1">Cysteine-rich CPCC domain-containing protein</fullName>
    </recommendedName>
</protein>
<sequence>MDSMFTCPCCGYEVFPNHPGSYDICPICFWEDDLFQLYYPHQADGANPASLIEAQVNFVQFGACDRAMAKNTRAAGLDDACDRHWFPLWERRVDIPDAENDKTHPQHMASKYDLYYWLRT</sequence>
<dbReference type="Proteomes" id="UP000541535">
    <property type="component" value="Unassembled WGS sequence"/>
</dbReference>
<dbReference type="InterPro" id="IPR025983">
    <property type="entry name" value="Cys_rich_CPCC"/>
</dbReference>